<evidence type="ECO:0000313" key="3">
    <source>
        <dbReference type="Proteomes" id="UP001642409"/>
    </source>
</evidence>
<reference evidence="1" key="1">
    <citation type="submission" date="2023-06" db="EMBL/GenBank/DDBJ databases">
        <authorList>
            <person name="Kurt Z."/>
        </authorList>
    </citation>
    <scope>NUCLEOTIDE SEQUENCE</scope>
</reference>
<protein>
    <submittedName>
        <fullName evidence="1">Uncharacterized protein</fullName>
    </submittedName>
</protein>
<evidence type="ECO:0000313" key="1">
    <source>
        <dbReference type="EMBL" id="CAI9952075.1"/>
    </source>
</evidence>
<evidence type="ECO:0000313" key="2">
    <source>
        <dbReference type="EMBL" id="CAL5981933.1"/>
    </source>
</evidence>
<dbReference type="EMBL" id="CATOUU010000831">
    <property type="protein sequence ID" value="CAI9952075.1"/>
    <property type="molecule type" value="Genomic_DNA"/>
</dbReference>
<gene>
    <name evidence="1" type="ORF">HINF_LOCUS39720</name>
    <name evidence="2" type="ORF">HINF_LOCUS6891</name>
</gene>
<dbReference type="AlphaFoldDB" id="A0AA86UC45"/>
<organism evidence="1">
    <name type="scientific">Hexamita inflata</name>
    <dbReference type="NCBI Taxonomy" id="28002"/>
    <lineage>
        <taxon>Eukaryota</taxon>
        <taxon>Metamonada</taxon>
        <taxon>Diplomonadida</taxon>
        <taxon>Hexamitidae</taxon>
        <taxon>Hexamitinae</taxon>
        <taxon>Hexamita</taxon>
    </lineage>
</organism>
<name>A0AA86UC45_9EUKA</name>
<sequence length="393" mass="45564">MTNMTKKPQITSYQEVYPVKPWKDFMPSTPDLCHIYKRLFSRLLTHDLDVAFLPNSIPISKSRVHQLLPHIPDKAFVQTATSRLSDTIPLNLYTFSNLKVLEDKQSQPQAREIYCYLLLCLPAAAVFHNTSAQGFVELIYIVFHVCYAYYDFFYSSQKTASIDDSEDENDNIVKLKQSTPKFIFTKDQLVDYITILAFFLRITTKYNVISMLHVGTYKNELMHSTIRRISTGDNSTQRIIQTIKAIVLKDLLDHSTNYNEAFRREPTKYANVLEGKVQLSTKRMVELRRIAHTLMYFISGASNKIIEVKYWYSGYKKVNKNFSVITDFCKQHGMYEWNIVGKKKVIKDYIPGLDVTAAEAKGIMGMNIVAAKQSQQTLRKQKLNEEEEYKDNQ</sequence>
<reference evidence="2 3" key="2">
    <citation type="submission" date="2024-07" db="EMBL/GenBank/DDBJ databases">
        <authorList>
            <person name="Akdeniz Z."/>
        </authorList>
    </citation>
    <scope>NUCLEOTIDE SEQUENCE [LARGE SCALE GENOMIC DNA]</scope>
</reference>
<dbReference type="EMBL" id="CAXDID020000014">
    <property type="protein sequence ID" value="CAL5981933.1"/>
    <property type="molecule type" value="Genomic_DNA"/>
</dbReference>
<dbReference type="Proteomes" id="UP001642409">
    <property type="component" value="Unassembled WGS sequence"/>
</dbReference>
<proteinExistence type="predicted"/>
<accession>A0AA86UC45</accession>
<comment type="caution">
    <text evidence="1">The sequence shown here is derived from an EMBL/GenBank/DDBJ whole genome shotgun (WGS) entry which is preliminary data.</text>
</comment>
<keyword evidence="3" id="KW-1185">Reference proteome</keyword>